<dbReference type="EMBL" id="JAMSHJ010000007">
    <property type="protein sequence ID" value="KAI5389670.1"/>
    <property type="molecule type" value="Genomic_DNA"/>
</dbReference>
<organism evidence="1 2">
    <name type="scientific">Pisum sativum</name>
    <name type="common">Garden pea</name>
    <name type="synonym">Lathyrus oleraceus</name>
    <dbReference type="NCBI Taxonomy" id="3888"/>
    <lineage>
        <taxon>Eukaryota</taxon>
        <taxon>Viridiplantae</taxon>
        <taxon>Streptophyta</taxon>
        <taxon>Embryophyta</taxon>
        <taxon>Tracheophyta</taxon>
        <taxon>Spermatophyta</taxon>
        <taxon>Magnoliopsida</taxon>
        <taxon>eudicotyledons</taxon>
        <taxon>Gunneridae</taxon>
        <taxon>Pentapetalae</taxon>
        <taxon>rosids</taxon>
        <taxon>fabids</taxon>
        <taxon>Fabales</taxon>
        <taxon>Fabaceae</taxon>
        <taxon>Papilionoideae</taxon>
        <taxon>50 kb inversion clade</taxon>
        <taxon>NPAAA clade</taxon>
        <taxon>Hologalegina</taxon>
        <taxon>IRL clade</taxon>
        <taxon>Fabeae</taxon>
        <taxon>Lathyrus</taxon>
    </lineage>
</organism>
<reference evidence="1 2" key="1">
    <citation type="journal article" date="2022" name="Nat. Genet.">
        <title>Improved pea reference genome and pan-genome highlight genomic features and evolutionary characteristics.</title>
        <authorList>
            <person name="Yang T."/>
            <person name="Liu R."/>
            <person name="Luo Y."/>
            <person name="Hu S."/>
            <person name="Wang D."/>
            <person name="Wang C."/>
            <person name="Pandey M.K."/>
            <person name="Ge S."/>
            <person name="Xu Q."/>
            <person name="Li N."/>
            <person name="Li G."/>
            <person name="Huang Y."/>
            <person name="Saxena R.K."/>
            <person name="Ji Y."/>
            <person name="Li M."/>
            <person name="Yan X."/>
            <person name="He Y."/>
            <person name="Liu Y."/>
            <person name="Wang X."/>
            <person name="Xiang C."/>
            <person name="Varshney R.K."/>
            <person name="Ding H."/>
            <person name="Gao S."/>
            <person name="Zong X."/>
        </authorList>
    </citation>
    <scope>NUCLEOTIDE SEQUENCE [LARGE SCALE GENOMIC DNA]</scope>
    <source>
        <strain evidence="1 2">cv. Zhongwan 6</strain>
    </source>
</reference>
<accession>A0A9D4VT36</accession>
<protein>
    <submittedName>
        <fullName evidence="1">Uncharacterized protein</fullName>
    </submittedName>
</protein>
<comment type="caution">
    <text evidence="1">The sequence shown here is derived from an EMBL/GenBank/DDBJ whole genome shotgun (WGS) entry which is preliminary data.</text>
</comment>
<dbReference type="AlphaFoldDB" id="A0A9D4VT36"/>
<gene>
    <name evidence="1" type="ORF">KIW84_075098</name>
</gene>
<proteinExistence type="predicted"/>
<evidence type="ECO:0000313" key="2">
    <source>
        <dbReference type="Proteomes" id="UP001058974"/>
    </source>
</evidence>
<name>A0A9D4VT36_PEA</name>
<evidence type="ECO:0000313" key="1">
    <source>
        <dbReference type="EMBL" id="KAI5389670.1"/>
    </source>
</evidence>
<dbReference type="Proteomes" id="UP001058974">
    <property type="component" value="Chromosome 7"/>
</dbReference>
<sequence>MLHIISEDSLTSFPVDSFVPVPVRLFNLIYSLEAKALFLLRISGILVLCLKFAQFGMDLFPALHHDMFNSRKLNQICPHNVSKQVGTSSSLQYSGLQSSSSTASLSSTKSFNVLHTKSFNLHPPRISFLQSSSASLHQAQPFCTKVMILVRRIWRRRHSLLENCFGVVISLGWDYLMSCYLLAAAAWINVNMPGTDTAAACSAMNHMCRGLCTQVELATFDSNYVLQQPLMLVVPNNQDVSTPLELMY</sequence>
<keyword evidence="2" id="KW-1185">Reference proteome</keyword>
<dbReference type="Gramene" id="Psat07G0509800-T1">
    <property type="protein sequence ID" value="KAI5389670.1"/>
    <property type="gene ID" value="KIW84_075098"/>
</dbReference>